<feature type="signal peptide" evidence="1">
    <location>
        <begin position="1"/>
        <end position="16"/>
    </location>
</feature>
<sequence length="178" mass="20349">MRRLLSLLLLLTPAMAQLSDAEVLGRCQEVFTQLRPVGFYLEPLGSSRPQGWLIRVLLGTREPGAVQPLSRLTLDNRLALVPVGLEDLAQLIERPALTALRLINQGRRRMEQIGRRLQLANWMVPEAQAYRCFLLVDGRVMGFLRLSRSLEPLPEPRWLADFRRSPYRWPSEEAQGNP</sequence>
<dbReference type="Proteomes" id="UP000265341">
    <property type="component" value="Unassembled WGS sequence"/>
</dbReference>
<gene>
    <name evidence="2" type="ORF">Mrose_00625</name>
</gene>
<dbReference type="OrthoDB" id="27069at2"/>
<evidence type="ECO:0000313" key="3">
    <source>
        <dbReference type="Proteomes" id="UP000265341"/>
    </source>
</evidence>
<reference evidence="2 3" key="1">
    <citation type="submission" date="2018-08" db="EMBL/GenBank/DDBJ databases">
        <title>Meiothermus roseus NBRC 110900 genome sequencing project.</title>
        <authorList>
            <person name="Da Costa M.S."/>
            <person name="Albuquerque L."/>
            <person name="Raposo P."/>
            <person name="Froufe H.J.C."/>
            <person name="Barroso C.S."/>
            <person name="Egas C."/>
        </authorList>
    </citation>
    <scope>NUCLEOTIDE SEQUENCE [LARGE SCALE GENOMIC DNA]</scope>
    <source>
        <strain evidence="2 3">NBRC 110900</strain>
    </source>
</reference>
<keyword evidence="1" id="KW-0732">Signal</keyword>
<protein>
    <submittedName>
        <fullName evidence="2">Uncharacterized protein</fullName>
    </submittedName>
</protein>
<dbReference type="EMBL" id="QWLA01000007">
    <property type="protein sequence ID" value="RIH88797.1"/>
    <property type="molecule type" value="Genomic_DNA"/>
</dbReference>
<proteinExistence type="predicted"/>
<feature type="chain" id="PRO_5017424685" evidence="1">
    <location>
        <begin position="17"/>
        <end position="178"/>
    </location>
</feature>
<dbReference type="RefSeq" id="WP_147371556.1">
    <property type="nucleotide sequence ID" value="NZ_QWLA01000007.1"/>
</dbReference>
<evidence type="ECO:0000256" key="1">
    <source>
        <dbReference type="SAM" id="SignalP"/>
    </source>
</evidence>
<organism evidence="2 3">
    <name type="scientific">Calidithermus roseus</name>
    <dbReference type="NCBI Taxonomy" id="1644118"/>
    <lineage>
        <taxon>Bacteria</taxon>
        <taxon>Thermotogati</taxon>
        <taxon>Deinococcota</taxon>
        <taxon>Deinococci</taxon>
        <taxon>Thermales</taxon>
        <taxon>Thermaceae</taxon>
        <taxon>Calidithermus</taxon>
    </lineage>
</organism>
<comment type="caution">
    <text evidence="2">The sequence shown here is derived from an EMBL/GenBank/DDBJ whole genome shotgun (WGS) entry which is preliminary data.</text>
</comment>
<accession>A0A399EVY2</accession>
<dbReference type="AlphaFoldDB" id="A0A399EVY2"/>
<evidence type="ECO:0000313" key="2">
    <source>
        <dbReference type="EMBL" id="RIH88797.1"/>
    </source>
</evidence>
<keyword evidence="3" id="KW-1185">Reference proteome</keyword>
<name>A0A399EVY2_9DEIN</name>